<dbReference type="Gene3D" id="1.10.10.60">
    <property type="entry name" value="Homeodomain-like"/>
    <property type="match status" value="1"/>
</dbReference>
<dbReference type="PANTHER" id="PTHR13547:SF1">
    <property type="entry name" value="MITOCHONDRIAL RIBONUCLEASE P CATALYTIC SUBUNIT"/>
    <property type="match status" value="1"/>
</dbReference>
<dbReference type="NCBIfam" id="TIGR01557">
    <property type="entry name" value="myb_SHAQKYF"/>
    <property type="match status" value="1"/>
</dbReference>
<dbReference type="FunFam" id="1.25.40.10:FF:000339">
    <property type="entry name" value="Proteinaceous RNase P 1, chloroplastic/mitochondrial"/>
    <property type="match status" value="1"/>
</dbReference>
<dbReference type="GO" id="GO:0003677">
    <property type="term" value="F:DNA binding"/>
    <property type="evidence" value="ECO:0007669"/>
    <property type="project" value="UniProtKB-KW"/>
</dbReference>
<keyword evidence="13" id="KW-0460">Magnesium</keyword>
<keyword evidence="11" id="KW-0378">Hydrolase</keyword>
<dbReference type="InterPro" id="IPR009057">
    <property type="entry name" value="Homeodomain-like_sf"/>
</dbReference>
<feature type="compositionally biased region" description="Basic residues" evidence="21">
    <location>
        <begin position="168"/>
        <end position="177"/>
    </location>
</feature>
<comment type="cofactor">
    <cofactor evidence="2">
        <name>Mg(2+)</name>
        <dbReference type="ChEBI" id="CHEBI:18420"/>
    </cofactor>
</comment>
<evidence type="ECO:0000256" key="21">
    <source>
        <dbReference type="SAM" id="MobiDB-lite"/>
    </source>
</evidence>
<feature type="region of interest" description="Disordered" evidence="21">
    <location>
        <begin position="200"/>
        <end position="273"/>
    </location>
</feature>
<dbReference type="PROSITE" id="PS51293">
    <property type="entry name" value="SANT"/>
    <property type="match status" value="1"/>
</dbReference>
<dbReference type="GO" id="GO:0005739">
    <property type="term" value="C:mitochondrion"/>
    <property type="evidence" value="ECO:0007669"/>
    <property type="project" value="UniProtKB-SubCell"/>
</dbReference>
<evidence type="ECO:0000256" key="20">
    <source>
        <dbReference type="ARBA" id="ARBA00023242"/>
    </source>
</evidence>
<dbReference type="GO" id="GO:0046872">
    <property type="term" value="F:metal ion binding"/>
    <property type="evidence" value="ECO:0007669"/>
    <property type="project" value="UniProtKB-KW"/>
</dbReference>
<dbReference type="Gene3D" id="1.25.40.10">
    <property type="entry name" value="Tetratricopeptide repeat domain"/>
    <property type="match status" value="1"/>
</dbReference>
<evidence type="ECO:0000256" key="12">
    <source>
        <dbReference type="ARBA" id="ARBA00022833"/>
    </source>
</evidence>
<dbReference type="InterPro" id="IPR011990">
    <property type="entry name" value="TPR-like_helical_dom_sf"/>
</dbReference>
<keyword evidence="7" id="KW-0819">tRNA processing</keyword>
<dbReference type="PROSITE" id="PS51294">
    <property type="entry name" value="HTH_MYB"/>
    <property type="match status" value="1"/>
</dbReference>
<evidence type="ECO:0000256" key="5">
    <source>
        <dbReference type="ARBA" id="ARBA00007626"/>
    </source>
</evidence>
<evidence type="ECO:0000256" key="11">
    <source>
        <dbReference type="ARBA" id="ARBA00022801"/>
    </source>
</evidence>
<dbReference type="InterPro" id="IPR033443">
    <property type="entry name" value="PROP1-like_PPR_dom"/>
</dbReference>
<evidence type="ECO:0000259" key="22">
    <source>
        <dbReference type="PROSITE" id="PS50090"/>
    </source>
</evidence>
<evidence type="ECO:0000256" key="19">
    <source>
        <dbReference type="ARBA" id="ARBA00023211"/>
    </source>
</evidence>
<dbReference type="InterPro" id="IPR031595">
    <property type="entry name" value="PRORP_C"/>
</dbReference>
<dbReference type="InterPro" id="IPR017884">
    <property type="entry name" value="SANT_dom"/>
</dbReference>
<evidence type="ECO:0000256" key="15">
    <source>
        <dbReference type="ARBA" id="ARBA00023015"/>
    </source>
</evidence>
<keyword evidence="12" id="KW-0862">Zinc</keyword>
<dbReference type="GO" id="GO:0005634">
    <property type="term" value="C:nucleus"/>
    <property type="evidence" value="ECO:0007669"/>
    <property type="project" value="UniProtKB-SubCell"/>
</dbReference>
<gene>
    <name evidence="25" type="ORF">SVIM_LOCUS474529</name>
</gene>
<keyword evidence="18" id="KW-0804">Transcription</keyword>
<dbReference type="EMBL" id="CAADRP010002163">
    <property type="protein sequence ID" value="VFU62693.1"/>
    <property type="molecule type" value="Genomic_DNA"/>
</dbReference>
<keyword evidence="8" id="KW-0540">Nuclease</keyword>
<dbReference type="SMART" id="SM00717">
    <property type="entry name" value="SANT"/>
    <property type="match status" value="1"/>
</dbReference>
<feature type="region of interest" description="Disordered" evidence="21">
    <location>
        <begin position="149"/>
        <end position="177"/>
    </location>
</feature>
<feature type="compositionally biased region" description="Polar residues" evidence="21">
    <location>
        <begin position="255"/>
        <end position="273"/>
    </location>
</feature>
<dbReference type="GO" id="GO:0004526">
    <property type="term" value="F:ribonuclease P activity"/>
    <property type="evidence" value="ECO:0007669"/>
    <property type="project" value="UniProtKB-EC"/>
</dbReference>
<dbReference type="FunFam" id="3.40.50.11980:FF:000002">
    <property type="entry name" value="Proteinaceous RNase P 2"/>
    <property type="match status" value="1"/>
</dbReference>
<dbReference type="GO" id="GO:0010468">
    <property type="term" value="P:regulation of gene expression"/>
    <property type="evidence" value="ECO:0007669"/>
    <property type="project" value="UniProtKB-ARBA"/>
</dbReference>
<dbReference type="Pfam" id="PF16953">
    <property type="entry name" value="PRORP"/>
    <property type="match status" value="1"/>
</dbReference>
<keyword evidence="20" id="KW-0539">Nucleus</keyword>
<evidence type="ECO:0000256" key="2">
    <source>
        <dbReference type="ARBA" id="ARBA00001946"/>
    </source>
</evidence>
<evidence type="ECO:0000259" key="23">
    <source>
        <dbReference type="PROSITE" id="PS51293"/>
    </source>
</evidence>
<evidence type="ECO:0000256" key="1">
    <source>
        <dbReference type="ARBA" id="ARBA00000928"/>
    </source>
</evidence>
<evidence type="ECO:0000256" key="13">
    <source>
        <dbReference type="ARBA" id="ARBA00022842"/>
    </source>
</evidence>
<evidence type="ECO:0000256" key="9">
    <source>
        <dbReference type="ARBA" id="ARBA00022723"/>
    </source>
</evidence>
<comment type="catalytic activity">
    <reaction evidence="1">
        <text>Endonucleolytic cleavage of RNA, removing 5'-extranucleotides from tRNA precursor.</text>
        <dbReference type="EC" id="3.1.26.5"/>
    </reaction>
</comment>
<evidence type="ECO:0000256" key="4">
    <source>
        <dbReference type="ARBA" id="ARBA00004173"/>
    </source>
</evidence>
<feature type="domain" description="HTH myb-type" evidence="24">
    <location>
        <begin position="94"/>
        <end position="148"/>
    </location>
</feature>
<dbReference type="PANTHER" id="PTHR13547">
    <property type="match status" value="1"/>
</dbReference>
<dbReference type="AlphaFoldDB" id="A0A6N2N9W3"/>
<dbReference type="InterPro" id="IPR017930">
    <property type="entry name" value="Myb_dom"/>
</dbReference>
<protein>
    <recommendedName>
        <fullName evidence="6">ribonuclease P</fullName>
        <ecNumber evidence="6">3.1.26.5</ecNumber>
    </recommendedName>
</protein>
<evidence type="ECO:0000256" key="6">
    <source>
        <dbReference type="ARBA" id="ARBA00012179"/>
    </source>
</evidence>
<evidence type="ECO:0000256" key="3">
    <source>
        <dbReference type="ARBA" id="ARBA00004123"/>
    </source>
</evidence>
<organism evidence="25">
    <name type="scientific">Salix viminalis</name>
    <name type="common">Common osier</name>
    <name type="synonym">Basket willow</name>
    <dbReference type="NCBI Taxonomy" id="40686"/>
    <lineage>
        <taxon>Eukaryota</taxon>
        <taxon>Viridiplantae</taxon>
        <taxon>Streptophyta</taxon>
        <taxon>Embryophyta</taxon>
        <taxon>Tracheophyta</taxon>
        <taxon>Spermatophyta</taxon>
        <taxon>Magnoliopsida</taxon>
        <taxon>eudicotyledons</taxon>
        <taxon>Gunneridae</taxon>
        <taxon>Pentapetalae</taxon>
        <taxon>rosids</taxon>
        <taxon>fabids</taxon>
        <taxon>Malpighiales</taxon>
        <taxon>Salicaceae</taxon>
        <taxon>Saliceae</taxon>
        <taxon>Salix</taxon>
    </lineage>
</organism>
<evidence type="ECO:0000256" key="16">
    <source>
        <dbReference type="ARBA" id="ARBA00023125"/>
    </source>
</evidence>
<feature type="compositionally biased region" description="Polar residues" evidence="21">
    <location>
        <begin position="225"/>
        <end position="241"/>
    </location>
</feature>
<keyword evidence="15" id="KW-0805">Transcription regulation</keyword>
<dbReference type="SUPFAM" id="SSF46689">
    <property type="entry name" value="Homeodomain-like"/>
    <property type="match status" value="1"/>
</dbReference>
<dbReference type="Gene3D" id="3.40.50.11980">
    <property type="match status" value="1"/>
</dbReference>
<evidence type="ECO:0000256" key="17">
    <source>
        <dbReference type="ARBA" id="ARBA00023128"/>
    </source>
</evidence>
<keyword evidence="9" id="KW-0479">Metal-binding</keyword>
<dbReference type="Pfam" id="PF00249">
    <property type="entry name" value="Myb_DNA-binding"/>
    <property type="match status" value="1"/>
</dbReference>
<evidence type="ECO:0000256" key="18">
    <source>
        <dbReference type="ARBA" id="ARBA00023163"/>
    </source>
</evidence>
<accession>A0A6N2N9W3</accession>
<dbReference type="FunFam" id="1.10.10.60:FF:000023">
    <property type="entry name" value="protein REVEILLE 6 isoform X1"/>
    <property type="match status" value="1"/>
</dbReference>
<dbReference type="PROSITE" id="PS50090">
    <property type="entry name" value="MYB_LIKE"/>
    <property type="match status" value="1"/>
</dbReference>
<feature type="compositionally biased region" description="Polar residues" evidence="21">
    <location>
        <begin position="200"/>
        <end position="217"/>
    </location>
</feature>
<evidence type="ECO:0000256" key="7">
    <source>
        <dbReference type="ARBA" id="ARBA00022694"/>
    </source>
</evidence>
<dbReference type="GO" id="GO:0001682">
    <property type="term" value="P:tRNA 5'-leader removal"/>
    <property type="evidence" value="ECO:0007669"/>
    <property type="project" value="UniProtKB-ARBA"/>
</dbReference>
<keyword evidence="17" id="KW-0496">Mitochondrion</keyword>
<keyword evidence="16" id="KW-0238">DNA-binding</keyword>
<dbReference type="InterPro" id="IPR006447">
    <property type="entry name" value="Myb_dom_plants"/>
</dbReference>
<evidence type="ECO:0000256" key="10">
    <source>
        <dbReference type="ARBA" id="ARBA00022737"/>
    </source>
</evidence>
<dbReference type="Pfam" id="PF17177">
    <property type="entry name" value="PPR_long"/>
    <property type="match status" value="1"/>
</dbReference>
<keyword evidence="19" id="KW-0464">Manganese</keyword>
<reference evidence="25" key="1">
    <citation type="submission" date="2019-03" db="EMBL/GenBank/DDBJ databases">
        <authorList>
            <person name="Mank J."/>
            <person name="Almeida P."/>
        </authorList>
    </citation>
    <scope>NUCLEOTIDE SEQUENCE</scope>
    <source>
        <strain evidence="25">78183</strain>
    </source>
</reference>
<evidence type="ECO:0000256" key="8">
    <source>
        <dbReference type="ARBA" id="ARBA00022722"/>
    </source>
</evidence>
<comment type="subcellular location">
    <subcellularLocation>
        <location evidence="4">Mitochondrion</location>
    </subcellularLocation>
    <subcellularLocation>
        <location evidence="3">Nucleus</location>
    </subcellularLocation>
</comment>
<feature type="domain" description="SANT" evidence="23">
    <location>
        <begin position="97"/>
        <end position="148"/>
    </location>
</feature>
<dbReference type="EC" id="3.1.26.5" evidence="6"/>
<name>A0A6N2N9W3_SALVM</name>
<feature type="domain" description="Myb-like" evidence="22">
    <location>
        <begin position="94"/>
        <end position="144"/>
    </location>
</feature>
<dbReference type="InterPro" id="IPR001005">
    <property type="entry name" value="SANT/Myb"/>
</dbReference>
<keyword evidence="10" id="KW-0677">Repeat</keyword>
<keyword evidence="14" id="KW-0809">Transit peptide</keyword>
<comment type="similarity">
    <text evidence="5">Belongs to the PPR family. P subfamily.</text>
</comment>
<evidence type="ECO:0000259" key="24">
    <source>
        <dbReference type="PROSITE" id="PS51294"/>
    </source>
</evidence>
<sequence length="1020" mass="114656">MAIQQVARFMVHVDVELSFVSLYRTSKFPYECNFMGSVILKFQDQCGGTRPDLALQAGNGILPSATLQNATGHQLKEQFSCGSDYSPKARKPYTITKQRERWTDEEHKKFLEALKLYGRAWRRIEEHVGTKTAVQIRSHAQKFFSKVVRESGGSNTSAVEPIEIPPPRPKRKPMHPYPRKMAHSLERELLILENPLRSSSPNFSISEKENQSPTSVLSAVGSDALGSTDSDTPNHSLSPVSSAGGVHHVDLSPEDNGSPSLESASSAPDQQFPQVQKLDSFPKKNVSSEEPITLKLFGRTLLVTKCHKPSSPNMGSSKLSLPDISEEKLVQSLTLDITAAELQSRNEEPTWSPLPHGSHGALYHMQFKKENSSLGENDSAAIMPWWGSYEGLPFPFIPFHKQEPAVENLNSNGDEVQDKEIHKEVSWTGSNSGSVNEWENVDKIMDTETEIINFLRGKEHLHFRSLSQEEISLIWIKTFNEKCTRGLCLIRNGLQKETAKFCNLAISGTSRRNEKAVGGNVMSLREKKKARREAPEGVLKYKLDMCSKCGDVVEGLRLYDEARENGVELNQHHYNALLYLCSQNGGENVNDLRKQGYEIFQQMIIDKVPPNEATFTSESRNGFDLVKQMKSFGILPKLRSYGPPLFGFCKKGMADKAYEVDAHMIEYGVVAEEPELSALLKVSVDVNNADKVYELLHRLRTSVRQVTESTVAIIEDWFKSKHAAKTGKENWDVRKVKEGVARGGGGWHGQGWLGCGQWRVVRTQMDKEGVCGSCGERLACIDIDPRETENFAISLSKLALGREVKADFTRFQDWLQQHGPFDAVADGANLSLKNPQTFSFSQLNAVVHRLRGMSPSKKLPLVILHKSRVTFGSAQNPCNKKMLERWKNSGALYVTPPGSNDDWYWLYAAVCCKCLLVTNDEMRDHLFQLLGTSFFPRWKEKHQIYKTKLFSDREVGETSLFCLCVRLSVSRSGIALQMPPPYSIVIQESENGRWHVPTTTNDDDLENSRQWLCATRPIKS</sequence>
<proteinExistence type="inferred from homology"/>
<dbReference type="CDD" id="cd00167">
    <property type="entry name" value="SANT"/>
    <property type="match status" value="1"/>
</dbReference>
<evidence type="ECO:0000256" key="14">
    <source>
        <dbReference type="ARBA" id="ARBA00022946"/>
    </source>
</evidence>
<evidence type="ECO:0000313" key="25">
    <source>
        <dbReference type="EMBL" id="VFU62693.1"/>
    </source>
</evidence>